<evidence type="ECO:0000256" key="1">
    <source>
        <dbReference type="SAM" id="Phobius"/>
    </source>
</evidence>
<protein>
    <submittedName>
        <fullName evidence="2">Uncharacterized protein</fullName>
    </submittedName>
</protein>
<evidence type="ECO:0000313" key="3">
    <source>
        <dbReference type="Proteomes" id="UP000518300"/>
    </source>
</evidence>
<dbReference type="AlphaFoldDB" id="A0A848LP39"/>
<keyword evidence="1" id="KW-1133">Transmembrane helix</keyword>
<organism evidence="2 3">
    <name type="scientific">Pyxidicoccus fallax</name>
    <dbReference type="NCBI Taxonomy" id="394095"/>
    <lineage>
        <taxon>Bacteria</taxon>
        <taxon>Pseudomonadati</taxon>
        <taxon>Myxococcota</taxon>
        <taxon>Myxococcia</taxon>
        <taxon>Myxococcales</taxon>
        <taxon>Cystobacterineae</taxon>
        <taxon>Myxococcaceae</taxon>
        <taxon>Pyxidicoccus</taxon>
    </lineage>
</organism>
<feature type="transmembrane region" description="Helical" evidence="1">
    <location>
        <begin position="122"/>
        <end position="145"/>
    </location>
</feature>
<keyword evidence="1" id="KW-0812">Transmembrane</keyword>
<keyword evidence="3" id="KW-1185">Reference proteome</keyword>
<comment type="caution">
    <text evidence="2">The sequence shown here is derived from an EMBL/GenBank/DDBJ whole genome shotgun (WGS) entry which is preliminary data.</text>
</comment>
<accession>A0A848LP39</accession>
<dbReference type="Proteomes" id="UP000518300">
    <property type="component" value="Unassembled WGS sequence"/>
</dbReference>
<reference evidence="2 3" key="1">
    <citation type="submission" date="2020-04" db="EMBL/GenBank/DDBJ databases">
        <title>Draft genome of Pyxidicoccus fallax type strain.</title>
        <authorList>
            <person name="Whitworth D.E."/>
        </authorList>
    </citation>
    <scope>NUCLEOTIDE SEQUENCE [LARGE SCALE GENOMIC DNA]</scope>
    <source>
        <strain evidence="2 3">DSM 14698</strain>
    </source>
</reference>
<dbReference type="EMBL" id="JABBJJ010000182">
    <property type="protein sequence ID" value="NMO19412.1"/>
    <property type="molecule type" value="Genomic_DNA"/>
</dbReference>
<sequence length="364" mass="38139">MPRAFDITAVTDSIRLDAVGKGEVAFTVSNALRAPVRARASVVPGAGAKAEWFSMGGLAERDFPPDGTHHLTVRVHVPPGTPPGRLTFHLLVVDVENPDEHYAEGPSTGFEVLAAPPPKKPFPWLLVALAAGIALIVGTVIAIMASRDGDEAPKLGQPCPEGACDRGLACTGVDGGVCLVAQGQSCDGGAECLTGFCDRQGRCELALGQTCASDANCPGPLKCTPVLGSRLCLLAPGEACESDRDCSSFFCTGDKRCNRDDGRCEDNEQCREPSRCGPTKLCQLPDGERCTGNEVCLSGFCSTTCQQAPVTSVCAALCPPFSACIGGRCIPVRDTRINQDVLMGSSRTLQGIQQLQKEQQAPPP</sequence>
<gene>
    <name evidence="2" type="ORF">HG543_31750</name>
</gene>
<dbReference type="RefSeq" id="WP_169348663.1">
    <property type="nucleotide sequence ID" value="NZ_JABBJJ010000182.1"/>
</dbReference>
<evidence type="ECO:0000313" key="2">
    <source>
        <dbReference type="EMBL" id="NMO19412.1"/>
    </source>
</evidence>
<keyword evidence="1" id="KW-0472">Membrane</keyword>
<name>A0A848LP39_9BACT</name>
<proteinExistence type="predicted"/>